<accession>A0A1B1Z7L3</accession>
<protein>
    <submittedName>
        <fullName evidence="1">Uncharacterized protein</fullName>
    </submittedName>
</protein>
<sequence length="68" mass="7529">MNETSCGDNEVKNGEMICTVVKQFAIFVKSILAETVIITKVKLLHMIIGKILTPFPGQGPVQFLRKPL</sequence>
<dbReference type="KEGG" id="far:ABE41_015360"/>
<keyword evidence="2" id="KW-1185">Reference proteome</keyword>
<name>A0A1B1Z7L3_9BACL</name>
<reference evidence="1 2" key="1">
    <citation type="submission" date="2016-08" db="EMBL/GenBank/DDBJ databases">
        <title>Complete genome sequence of Fictibacillus arsenicus G25-54, a strain with toxicity to nematodes and a potential arsenic-resistance activity.</title>
        <authorList>
            <person name="Zheng Z."/>
        </authorList>
    </citation>
    <scope>NUCLEOTIDE SEQUENCE [LARGE SCALE GENOMIC DNA]</scope>
    <source>
        <strain evidence="1 2">G25-54</strain>
    </source>
</reference>
<organism evidence="1 2">
    <name type="scientific">Fictibacillus arsenicus</name>
    <dbReference type="NCBI Taxonomy" id="255247"/>
    <lineage>
        <taxon>Bacteria</taxon>
        <taxon>Bacillati</taxon>
        <taxon>Bacillota</taxon>
        <taxon>Bacilli</taxon>
        <taxon>Bacillales</taxon>
        <taxon>Fictibacillaceae</taxon>
        <taxon>Fictibacillus</taxon>
    </lineage>
</organism>
<proteinExistence type="predicted"/>
<dbReference type="EMBL" id="CP016761">
    <property type="protein sequence ID" value="ANX13386.1"/>
    <property type="molecule type" value="Genomic_DNA"/>
</dbReference>
<dbReference type="Proteomes" id="UP000077412">
    <property type="component" value="Chromosome"/>
</dbReference>
<evidence type="ECO:0000313" key="1">
    <source>
        <dbReference type="EMBL" id="ANX13386.1"/>
    </source>
</evidence>
<dbReference type="AlphaFoldDB" id="A0A1B1Z7L3"/>
<gene>
    <name evidence="1" type="ORF">ABE41_015360</name>
</gene>
<evidence type="ECO:0000313" key="2">
    <source>
        <dbReference type="Proteomes" id="UP000077412"/>
    </source>
</evidence>